<evidence type="ECO:0000256" key="3">
    <source>
        <dbReference type="ARBA" id="ARBA00023002"/>
    </source>
</evidence>
<dbReference type="NCBIfam" id="TIGR01470">
    <property type="entry name" value="cysG_Nterm"/>
    <property type="match status" value="1"/>
</dbReference>
<dbReference type="Pfam" id="PF13241">
    <property type="entry name" value="NAD_binding_7"/>
    <property type="match status" value="1"/>
</dbReference>
<evidence type="ECO:0000256" key="1">
    <source>
        <dbReference type="ARBA" id="ARBA00005010"/>
    </source>
</evidence>
<evidence type="ECO:0000313" key="8">
    <source>
        <dbReference type="Proteomes" id="UP000095544"/>
    </source>
</evidence>
<dbReference type="GO" id="GO:0043115">
    <property type="term" value="F:precorrin-2 dehydrogenase activity"/>
    <property type="evidence" value="ECO:0007669"/>
    <property type="project" value="UniProtKB-EC"/>
</dbReference>
<dbReference type="Proteomes" id="UP000095544">
    <property type="component" value="Unassembled WGS sequence"/>
</dbReference>
<protein>
    <recommendedName>
        <fullName evidence="2">precorrin-2 dehydrogenase</fullName>
        <ecNumber evidence="2">1.3.1.76</ecNumber>
    </recommendedName>
</protein>
<keyword evidence="4" id="KW-0520">NAD</keyword>
<dbReference type="InterPro" id="IPR028161">
    <property type="entry name" value="Met8-like"/>
</dbReference>
<name>A0A174LC63_9FIRM</name>
<comment type="pathway">
    <text evidence="1">Porphyrin-containing compound metabolism; siroheme biosynthesis; sirohydrochlorin from precorrin-2: step 1/1.</text>
</comment>
<dbReference type="Gene3D" id="3.30.160.110">
    <property type="entry name" value="Siroheme synthase, domain 2"/>
    <property type="match status" value="1"/>
</dbReference>
<dbReference type="InterPro" id="IPR036291">
    <property type="entry name" value="NAD(P)-bd_dom_sf"/>
</dbReference>
<gene>
    <name evidence="7" type="primary">sirC</name>
    <name evidence="7" type="ORF">ERS852491_04502</name>
</gene>
<reference evidence="7 8" key="1">
    <citation type="submission" date="2015-09" db="EMBL/GenBank/DDBJ databases">
        <authorList>
            <consortium name="Pathogen Informatics"/>
        </authorList>
    </citation>
    <scope>NUCLEOTIDE SEQUENCE [LARGE SCALE GENOMIC DNA]</scope>
    <source>
        <strain evidence="7 8">2789STDY5834876</strain>
    </source>
</reference>
<dbReference type="GO" id="GO:0004325">
    <property type="term" value="F:ferrochelatase activity"/>
    <property type="evidence" value="ECO:0007669"/>
    <property type="project" value="InterPro"/>
</dbReference>
<dbReference type="STRING" id="39482.ERS852491_04502"/>
<dbReference type="OrthoDB" id="9773765at2"/>
<dbReference type="Gene3D" id="3.40.50.720">
    <property type="entry name" value="NAD(P)-binding Rossmann-like Domain"/>
    <property type="match status" value="1"/>
</dbReference>
<comment type="catalytic activity">
    <reaction evidence="6">
        <text>precorrin-2 + NAD(+) = sirohydrochlorin + NADH + 2 H(+)</text>
        <dbReference type="Rhea" id="RHEA:15613"/>
        <dbReference type="ChEBI" id="CHEBI:15378"/>
        <dbReference type="ChEBI" id="CHEBI:57540"/>
        <dbReference type="ChEBI" id="CHEBI:57945"/>
        <dbReference type="ChEBI" id="CHEBI:58351"/>
        <dbReference type="ChEBI" id="CHEBI:58827"/>
        <dbReference type="EC" id="1.3.1.76"/>
    </reaction>
</comment>
<proteinExistence type="predicted"/>
<evidence type="ECO:0000256" key="6">
    <source>
        <dbReference type="ARBA" id="ARBA00047561"/>
    </source>
</evidence>
<keyword evidence="3 7" id="KW-0560">Oxidoreductase</keyword>
<evidence type="ECO:0000256" key="2">
    <source>
        <dbReference type="ARBA" id="ARBA00012400"/>
    </source>
</evidence>
<dbReference type="RefSeq" id="WP_055155026.1">
    <property type="nucleotide sequence ID" value="NZ_CYZU01000065.1"/>
</dbReference>
<dbReference type="UniPathway" id="UPA00262">
    <property type="reaction ID" value="UER00222"/>
</dbReference>
<evidence type="ECO:0000313" key="7">
    <source>
        <dbReference type="EMBL" id="CUP19139.1"/>
    </source>
</evidence>
<dbReference type="EC" id="1.3.1.76" evidence="2"/>
<evidence type="ECO:0000256" key="5">
    <source>
        <dbReference type="ARBA" id="ARBA00023244"/>
    </source>
</evidence>
<dbReference type="AlphaFoldDB" id="A0A174LC63"/>
<keyword evidence="5" id="KW-0627">Porphyrin biosynthesis</keyword>
<dbReference type="SUPFAM" id="SSF75615">
    <property type="entry name" value="Siroheme synthase middle domains-like"/>
    <property type="match status" value="1"/>
</dbReference>
<dbReference type="EMBL" id="CYZU01000065">
    <property type="protein sequence ID" value="CUP19139.1"/>
    <property type="molecule type" value="Genomic_DNA"/>
</dbReference>
<dbReference type="InterPro" id="IPR006367">
    <property type="entry name" value="Sirohaem_synthase_N"/>
</dbReference>
<dbReference type="GO" id="GO:0019354">
    <property type="term" value="P:siroheme biosynthetic process"/>
    <property type="evidence" value="ECO:0007669"/>
    <property type="project" value="UniProtKB-UniPathway"/>
</dbReference>
<sequence>MEKAYFPLFVDLSEKKIIIVGGGKIAARRAAVLTRFASDITVIAPEFSEAMENLAAEQKIRCERRMYKAGDISSADLILAATNDSALNRRIAGECRELERSCGRRILLSVADDRSLCDFYFPSVIQKDEIVIGINSGGSDPGKVKKFREELEKKMEL</sequence>
<evidence type="ECO:0000256" key="4">
    <source>
        <dbReference type="ARBA" id="ARBA00023027"/>
    </source>
</evidence>
<dbReference type="PANTHER" id="PTHR35330">
    <property type="entry name" value="SIROHEME BIOSYNTHESIS PROTEIN MET8"/>
    <property type="match status" value="1"/>
</dbReference>
<dbReference type="PANTHER" id="PTHR35330:SF1">
    <property type="entry name" value="SIROHEME BIOSYNTHESIS PROTEIN MET8"/>
    <property type="match status" value="1"/>
</dbReference>
<organism evidence="7 8">
    <name type="scientific">Faecalicatena contorta</name>
    <dbReference type="NCBI Taxonomy" id="39482"/>
    <lineage>
        <taxon>Bacteria</taxon>
        <taxon>Bacillati</taxon>
        <taxon>Bacillota</taxon>
        <taxon>Clostridia</taxon>
        <taxon>Lachnospirales</taxon>
        <taxon>Lachnospiraceae</taxon>
        <taxon>Faecalicatena</taxon>
    </lineage>
</organism>
<accession>A0A174LC63</accession>
<dbReference type="SUPFAM" id="SSF51735">
    <property type="entry name" value="NAD(P)-binding Rossmann-fold domains"/>
    <property type="match status" value="1"/>
</dbReference>